<protein>
    <recommendedName>
        <fullName evidence="4">Prepilin-type N-terminal cleavage/methylation domain-containing protein</fullName>
    </recommendedName>
</protein>
<dbReference type="EMBL" id="PCWQ01000008">
    <property type="protein sequence ID" value="PIR06881.1"/>
    <property type="molecule type" value="Genomic_DNA"/>
</dbReference>
<accession>A0A2H0NDB0</accession>
<name>A0A2H0NDB0_9BACT</name>
<proteinExistence type="predicted"/>
<organism evidence="2 3">
    <name type="scientific">Candidatus Komeilibacteria bacterium CG11_big_fil_rev_8_21_14_0_20_36_20</name>
    <dbReference type="NCBI Taxonomy" id="1974477"/>
    <lineage>
        <taxon>Bacteria</taxon>
        <taxon>Candidatus Komeiliibacteriota</taxon>
    </lineage>
</organism>
<gene>
    <name evidence="2" type="ORF">COV55_02130</name>
</gene>
<sequence>MIISKKISITKNKTGFSLIEILVYLFITSMLLLVISSLVTNSFNVKRRLKVSDLVQHDTRFILNFVSNRIHNVDNIEDANPALEQVLFYSSTSTRFSLTVESDNLVYRETHDLGEGFPEQSTADPIILNTNLTRISDLVLTPISDNYGNDNQGINLNLILTIGQPEDIYGYKQQNLNTFISVR</sequence>
<evidence type="ECO:0000313" key="3">
    <source>
        <dbReference type="Proteomes" id="UP000230564"/>
    </source>
</evidence>
<comment type="caution">
    <text evidence="2">The sequence shown here is derived from an EMBL/GenBank/DDBJ whole genome shotgun (WGS) entry which is preliminary data.</text>
</comment>
<dbReference type="Pfam" id="PF07963">
    <property type="entry name" value="N_methyl"/>
    <property type="match status" value="1"/>
</dbReference>
<dbReference type="InterPro" id="IPR012902">
    <property type="entry name" value="N_methyl_site"/>
</dbReference>
<dbReference type="Proteomes" id="UP000230564">
    <property type="component" value="Unassembled WGS sequence"/>
</dbReference>
<keyword evidence="1" id="KW-0812">Transmembrane</keyword>
<dbReference type="AlphaFoldDB" id="A0A2H0NDB0"/>
<evidence type="ECO:0000256" key="1">
    <source>
        <dbReference type="SAM" id="Phobius"/>
    </source>
</evidence>
<feature type="transmembrane region" description="Helical" evidence="1">
    <location>
        <begin position="21"/>
        <end position="39"/>
    </location>
</feature>
<evidence type="ECO:0008006" key="4">
    <source>
        <dbReference type="Google" id="ProtNLM"/>
    </source>
</evidence>
<keyword evidence="1" id="KW-1133">Transmembrane helix</keyword>
<reference evidence="2 3" key="1">
    <citation type="submission" date="2017-09" db="EMBL/GenBank/DDBJ databases">
        <title>Depth-based differentiation of microbial function through sediment-hosted aquifers and enrichment of novel symbionts in the deep terrestrial subsurface.</title>
        <authorList>
            <person name="Probst A.J."/>
            <person name="Ladd B."/>
            <person name="Jarett J.K."/>
            <person name="Geller-Mcgrath D.E."/>
            <person name="Sieber C.M."/>
            <person name="Emerson J.B."/>
            <person name="Anantharaman K."/>
            <person name="Thomas B.C."/>
            <person name="Malmstrom R."/>
            <person name="Stieglmeier M."/>
            <person name="Klingl A."/>
            <person name="Woyke T."/>
            <person name="Ryan C.M."/>
            <person name="Banfield J.F."/>
        </authorList>
    </citation>
    <scope>NUCLEOTIDE SEQUENCE [LARGE SCALE GENOMIC DNA]</scope>
    <source>
        <strain evidence="2">CG11_big_fil_rev_8_21_14_0_20_36_20</strain>
    </source>
</reference>
<evidence type="ECO:0000313" key="2">
    <source>
        <dbReference type="EMBL" id="PIR06881.1"/>
    </source>
</evidence>
<keyword evidence="1" id="KW-0472">Membrane</keyword>